<protein>
    <submittedName>
        <fullName evidence="1">Uncharacterized protein</fullName>
    </submittedName>
</protein>
<organism evidence="1 2">
    <name type="scientific">Pseudoalteromonas obscura</name>
    <dbReference type="NCBI Taxonomy" id="3048491"/>
    <lineage>
        <taxon>Bacteria</taxon>
        <taxon>Pseudomonadati</taxon>
        <taxon>Pseudomonadota</taxon>
        <taxon>Gammaproteobacteria</taxon>
        <taxon>Alteromonadales</taxon>
        <taxon>Pseudoalteromonadaceae</taxon>
        <taxon>Pseudoalteromonas</taxon>
    </lineage>
</organism>
<dbReference type="RefSeq" id="WP_284138752.1">
    <property type="nucleotide sequence ID" value="NZ_JASJUT010000016.1"/>
</dbReference>
<gene>
    <name evidence="1" type="ORF">QNM18_25040</name>
</gene>
<comment type="caution">
    <text evidence="1">The sequence shown here is derived from an EMBL/GenBank/DDBJ whole genome shotgun (WGS) entry which is preliminary data.</text>
</comment>
<evidence type="ECO:0000313" key="2">
    <source>
        <dbReference type="Proteomes" id="UP001231915"/>
    </source>
</evidence>
<dbReference type="EMBL" id="JASJUT010000016">
    <property type="protein sequence ID" value="MDK2598324.1"/>
    <property type="molecule type" value="Genomic_DNA"/>
</dbReference>
<keyword evidence="2" id="KW-1185">Reference proteome</keyword>
<name>A0ABT7ETE2_9GAMM</name>
<accession>A0ABT7ETE2</accession>
<sequence>MFNVSAMNTIIQHIETYWTKKSRGHPKATLRNAVPEVFPIENVPETQGVLLIEVKHSECSNFHNPSVSRFRAINENQQRQLGFEFEELGGELLVSMWSSSGYLKRVGILKANSWLKIITNERTSLEYTWAYYKHVYNIYYGNACNIGNVLTSQQPNTVLNLENNLW</sequence>
<evidence type="ECO:0000313" key="1">
    <source>
        <dbReference type="EMBL" id="MDK2598324.1"/>
    </source>
</evidence>
<dbReference type="Proteomes" id="UP001231915">
    <property type="component" value="Unassembled WGS sequence"/>
</dbReference>
<proteinExistence type="predicted"/>
<reference evidence="1 2" key="1">
    <citation type="submission" date="2023-05" db="EMBL/GenBank/DDBJ databases">
        <title>Pseudoalteromonas ardens sp. nov., Pseudoalteromonas obscura sp. nov., and Pseudoalteromonas umbrosa sp. nov., isolated from the coral Montipora capitata.</title>
        <authorList>
            <person name="Thomas E.M."/>
            <person name="Smith E.M."/>
            <person name="Papke E."/>
            <person name="Shlafstein M.D."/>
            <person name="Oline D.K."/>
            <person name="Videau P."/>
            <person name="Saw J.H."/>
            <person name="Strangman W.K."/>
            <person name="Ushijima B."/>
        </authorList>
    </citation>
    <scope>NUCLEOTIDE SEQUENCE [LARGE SCALE GENOMIC DNA]</scope>
    <source>
        <strain evidence="1 2">P94</strain>
    </source>
</reference>